<dbReference type="GO" id="GO:0007032">
    <property type="term" value="P:endosome organization"/>
    <property type="evidence" value="ECO:0007669"/>
    <property type="project" value="TreeGrafter"/>
</dbReference>
<keyword evidence="5" id="KW-0472">Membrane</keyword>
<dbReference type="GO" id="GO:0006904">
    <property type="term" value="P:vesicle docking involved in exocytosis"/>
    <property type="evidence" value="ECO:0007669"/>
    <property type="project" value="TreeGrafter"/>
</dbReference>
<organism evidence="12 13">
    <name type="scientific">Ceratodon purpureus</name>
    <name type="common">Fire moss</name>
    <name type="synonym">Dicranum purpureum</name>
    <dbReference type="NCBI Taxonomy" id="3225"/>
    <lineage>
        <taxon>Eukaryota</taxon>
        <taxon>Viridiplantae</taxon>
        <taxon>Streptophyta</taxon>
        <taxon>Embryophyta</taxon>
        <taxon>Bryophyta</taxon>
        <taxon>Bryophytina</taxon>
        <taxon>Bryopsida</taxon>
        <taxon>Dicranidae</taxon>
        <taxon>Pseudoditrichales</taxon>
        <taxon>Ditrichaceae</taxon>
        <taxon>Ceratodon</taxon>
    </lineage>
</organism>
<dbReference type="Proteomes" id="UP000822688">
    <property type="component" value="Chromosome 6"/>
</dbReference>
<dbReference type="SUPFAM" id="SSF57850">
    <property type="entry name" value="RING/U-box"/>
    <property type="match status" value="1"/>
</dbReference>
<feature type="repeat" description="CHCR" evidence="7">
    <location>
        <begin position="629"/>
        <end position="789"/>
    </location>
</feature>
<dbReference type="Pfam" id="PF05131">
    <property type="entry name" value="Pep3_Vps18"/>
    <property type="match status" value="1"/>
</dbReference>
<evidence type="ECO:0000256" key="6">
    <source>
        <dbReference type="ARBA" id="ARBA00029433"/>
    </source>
</evidence>
<keyword evidence="8" id="KW-0175">Coiled coil</keyword>
<dbReference type="GO" id="GO:0005768">
    <property type="term" value="C:endosome"/>
    <property type="evidence" value="ECO:0007669"/>
    <property type="project" value="TreeGrafter"/>
</dbReference>
<evidence type="ECO:0000313" key="12">
    <source>
        <dbReference type="EMBL" id="KAG0571070.1"/>
    </source>
</evidence>
<evidence type="ECO:0000256" key="4">
    <source>
        <dbReference type="ARBA" id="ARBA00022833"/>
    </source>
</evidence>
<gene>
    <name evidence="12" type="ORF">KC19_6G209000</name>
</gene>
<dbReference type="GO" id="GO:0006886">
    <property type="term" value="P:intracellular protein transport"/>
    <property type="evidence" value="ECO:0007669"/>
    <property type="project" value="UniProtKB-UniRule"/>
</dbReference>
<sequence>MSGWEPSDWNSGGGEPQSTVDLANDGDGFMRSSECSPIFSVDTLERNAAKGHGLVTDVAAGNNVLLVGTNKGWIVRHDFLGGDTLELDLSARGIEQWIPKVFIDPGGRHSIFSVCSSATADTYYLHGKWRKPRMFSRLKGSTVSSVGWNRAQINEAYTREVIIGTTSGQIYETAVEEKDKKEKFCKLLFELTEAPEPFIGLQMEVVTVGSTTRYFVMAATPSRLYIFQGTGSLEAVFKAYSEGPPHFTELPGEIPNSELQFYGKQRRAERFAWLSGSGIYHGHLNFGNAQSANHTHDEESNVEHKWLLEYSKLMDGSGTPKPLSLALSEFHFLVLMNNILKVVNRVSQKVVEEQRFDSRSDLGSPTMLGLCSDMAGGAYYAYDENSIFEITVQDEGRDMWQVYLGLKEYTAALEACREVWQRDSVYAAQAEAAFDAKDYERAASFYAKTATVATFEEVALKFVTVGEQDALRTYLLRKLDFFGKEDRSQITMVATWAAELYLDKINRLLLDVKKEKKADASEGSNGNSEYLNTVREFRAFLSDCKDILDETITFKLLGSYGRVEELIYYAGLKEQHETLIHHFVQQGDAKKALAVLRKPSVSPELLYKFAPALIMLDANETVDAWTSTGLNLNPRLLVPALMRYSSEPRPRDEPNAAIRYLEFCIGRQQNQDGAVHNLLLSLYAKQPDDTALLKFLEARYGKGRMEGPDYFYDPKYALRLCLEQKQMRACVHIYGMMGMHEEAVALALQVDPEMAKVEASKVEDDEELRKKLWLMVARHVIQQGKATKGENIRKAIAFLKETDALLKIEDILPFFPDFSLIDDFKEAICDSLEDYNRQIEELKRDMNDATLGAENIRTDITALSQRYAVVKRDETCKVCGQRILASKGAQGAAGAARSYTSTVAPFYVFPCEHAFHAQCLTDYVLQHAETSEKERIRGLLRQITSLAFKEANARSAKSAYNGHNAETDTVNGNMSPMDKIRAQIDDAVAGECPFCGELMIKEIAEAFISSDETEAVTSWSIGSAGNGSLPSTDYMV</sequence>
<dbReference type="InterPro" id="IPR013083">
    <property type="entry name" value="Znf_RING/FYVE/PHD"/>
</dbReference>
<dbReference type="GO" id="GO:0007033">
    <property type="term" value="P:vacuole organization"/>
    <property type="evidence" value="ECO:0007669"/>
    <property type="project" value="TreeGrafter"/>
</dbReference>
<dbReference type="PANTHER" id="PTHR23323:SF26">
    <property type="entry name" value="VACUOLAR PROTEIN SORTING-ASSOCIATED PROTEIN 18 HOMOLOG"/>
    <property type="match status" value="1"/>
</dbReference>
<dbReference type="GO" id="GO:0048284">
    <property type="term" value="P:organelle fusion"/>
    <property type="evidence" value="ECO:0007669"/>
    <property type="project" value="TreeGrafter"/>
</dbReference>
<comment type="similarity">
    <text evidence="1">Belongs to the VPS18 family.</text>
</comment>
<feature type="coiled-coil region" evidence="8">
    <location>
        <begin position="825"/>
        <end position="859"/>
    </location>
</feature>
<proteinExistence type="inferred from homology"/>
<evidence type="ECO:0000259" key="11">
    <source>
        <dbReference type="Pfam" id="PF26148"/>
    </source>
</evidence>
<dbReference type="PROSITE" id="PS50236">
    <property type="entry name" value="CHCR"/>
    <property type="match status" value="1"/>
</dbReference>
<protein>
    <recommendedName>
        <fullName evidence="14">Pep3/Vps18/deep orange domain-containing protein</fullName>
    </recommendedName>
</protein>
<dbReference type="AlphaFoldDB" id="A0A8T0HJU2"/>
<accession>A0A8T0HJU2</accession>
<evidence type="ECO:0000256" key="3">
    <source>
        <dbReference type="ARBA" id="ARBA00022771"/>
    </source>
</evidence>
<dbReference type="GO" id="GO:0030897">
    <property type="term" value="C:HOPS complex"/>
    <property type="evidence" value="ECO:0007669"/>
    <property type="project" value="TreeGrafter"/>
</dbReference>
<evidence type="ECO:0000256" key="5">
    <source>
        <dbReference type="ARBA" id="ARBA00023136"/>
    </source>
</evidence>
<dbReference type="InterPro" id="IPR007810">
    <property type="entry name" value="Pep3/Vps18_beta-prop"/>
</dbReference>
<evidence type="ECO:0000256" key="1">
    <source>
        <dbReference type="ARBA" id="ARBA00010454"/>
    </source>
</evidence>
<evidence type="ECO:0000313" key="13">
    <source>
        <dbReference type="Proteomes" id="UP000822688"/>
    </source>
</evidence>
<name>A0A8T0HJU2_CERPU</name>
<keyword evidence="13" id="KW-1185">Reference proteome</keyword>
<dbReference type="EMBL" id="CM026427">
    <property type="protein sequence ID" value="KAG0571070.1"/>
    <property type="molecule type" value="Genomic_DNA"/>
</dbReference>
<dbReference type="GO" id="GO:0008270">
    <property type="term" value="F:zinc ion binding"/>
    <property type="evidence" value="ECO:0007669"/>
    <property type="project" value="UniProtKB-KW"/>
</dbReference>
<evidence type="ECO:0000256" key="7">
    <source>
        <dbReference type="PROSITE-ProRule" id="PRU01006"/>
    </source>
</evidence>
<dbReference type="Pfam" id="PF26148">
    <property type="entry name" value="VPS18_RING_C"/>
    <property type="match status" value="1"/>
</dbReference>
<keyword evidence="4" id="KW-0862">Zinc</keyword>
<dbReference type="GO" id="GO:0030674">
    <property type="term" value="F:protein-macromolecule adaptor activity"/>
    <property type="evidence" value="ECO:0007669"/>
    <property type="project" value="TreeGrafter"/>
</dbReference>
<feature type="domain" description="Pep3/Vps18 beta-propeller" evidence="10">
    <location>
        <begin position="37"/>
        <end position="392"/>
    </location>
</feature>
<reference evidence="12 13" key="1">
    <citation type="submission" date="2020-06" db="EMBL/GenBank/DDBJ databases">
        <title>WGS assembly of Ceratodon purpureus strain R40.</title>
        <authorList>
            <person name="Carey S.B."/>
            <person name="Jenkins J."/>
            <person name="Shu S."/>
            <person name="Lovell J.T."/>
            <person name="Sreedasyam A."/>
            <person name="Maumus F."/>
            <person name="Tiley G.P."/>
            <person name="Fernandez-Pozo N."/>
            <person name="Barry K."/>
            <person name="Chen C."/>
            <person name="Wang M."/>
            <person name="Lipzen A."/>
            <person name="Daum C."/>
            <person name="Saski C.A."/>
            <person name="Payton A.C."/>
            <person name="Mcbreen J.C."/>
            <person name="Conrad R.E."/>
            <person name="Kollar L.M."/>
            <person name="Olsson S."/>
            <person name="Huttunen S."/>
            <person name="Landis J.B."/>
            <person name="Wickett N.J."/>
            <person name="Johnson M.G."/>
            <person name="Rensing S.A."/>
            <person name="Grimwood J."/>
            <person name="Schmutz J."/>
            <person name="Mcdaniel S.F."/>
        </authorList>
    </citation>
    <scope>NUCLEOTIDE SEQUENCE [LARGE SCALE GENOMIC DNA]</scope>
    <source>
        <strain evidence="12 13">R40</strain>
    </source>
</reference>
<dbReference type="PANTHER" id="PTHR23323">
    <property type="entry name" value="VACUOLAR PROTEIN SORTING-ASSOCIATED PROTEIN"/>
    <property type="match status" value="1"/>
</dbReference>
<feature type="region of interest" description="Disordered" evidence="9">
    <location>
        <begin position="1"/>
        <end position="26"/>
    </location>
</feature>
<evidence type="ECO:0000259" key="10">
    <source>
        <dbReference type="Pfam" id="PF05131"/>
    </source>
</evidence>
<dbReference type="OrthoDB" id="1845386at2759"/>
<keyword evidence="2" id="KW-0479">Metal-binding</keyword>
<keyword evidence="3" id="KW-0863">Zinc-finger</keyword>
<evidence type="ECO:0000256" key="2">
    <source>
        <dbReference type="ARBA" id="ARBA00022723"/>
    </source>
</evidence>
<comment type="subcellular location">
    <subcellularLocation>
        <location evidence="6">Endomembrane system</location>
        <topology evidence="6">Peripheral membrane protein</topology>
        <orientation evidence="6">Cytoplasmic side</orientation>
    </subcellularLocation>
</comment>
<dbReference type="InterPro" id="IPR058919">
    <property type="entry name" value="Pep3/Vps18_RING_C"/>
</dbReference>
<evidence type="ECO:0000256" key="9">
    <source>
        <dbReference type="SAM" id="MobiDB-lite"/>
    </source>
</evidence>
<evidence type="ECO:0000256" key="8">
    <source>
        <dbReference type="SAM" id="Coils"/>
    </source>
</evidence>
<dbReference type="InterPro" id="IPR000547">
    <property type="entry name" value="Clathrin_H-chain/VPS_repeat"/>
</dbReference>
<feature type="domain" description="Pep3/Vps18 RING C-terminal" evidence="11">
    <location>
        <begin position="906"/>
        <end position="944"/>
    </location>
</feature>
<evidence type="ECO:0008006" key="14">
    <source>
        <dbReference type="Google" id="ProtNLM"/>
    </source>
</evidence>
<dbReference type="Gene3D" id="3.30.40.10">
    <property type="entry name" value="Zinc/RING finger domain, C3HC4 (zinc finger)"/>
    <property type="match status" value="1"/>
</dbReference>
<comment type="caution">
    <text evidence="12">The sequence shown here is derived from an EMBL/GenBank/DDBJ whole genome shotgun (WGS) entry which is preliminary data.</text>
</comment>